<accession>W1QB35</accession>
<protein>
    <submittedName>
        <fullName evidence="5">Uncharacterized protein</fullName>
    </submittedName>
</protein>
<evidence type="ECO:0000256" key="2">
    <source>
        <dbReference type="ARBA" id="ARBA00022692"/>
    </source>
</evidence>
<dbReference type="RefSeq" id="XP_013933633.1">
    <property type="nucleotide sequence ID" value="XM_014078158.1"/>
</dbReference>
<evidence type="ECO:0000256" key="4">
    <source>
        <dbReference type="ARBA" id="ARBA00023136"/>
    </source>
</evidence>
<evidence type="ECO:0000256" key="3">
    <source>
        <dbReference type="ARBA" id="ARBA00022989"/>
    </source>
</evidence>
<dbReference type="STRING" id="871575.W1QB35"/>
<dbReference type="GO" id="GO:0044183">
    <property type="term" value="F:protein folding chaperone"/>
    <property type="evidence" value="ECO:0007669"/>
    <property type="project" value="InterPro"/>
</dbReference>
<keyword evidence="3" id="KW-1133">Transmembrane helix</keyword>
<keyword evidence="4" id="KW-0472">Membrane</keyword>
<proteinExistence type="predicted"/>
<dbReference type="GeneID" id="25771104"/>
<dbReference type="AlphaFoldDB" id="W1QB35"/>
<keyword evidence="2" id="KW-0812">Transmembrane</keyword>
<organism evidence="5 6">
    <name type="scientific">Ogataea parapolymorpha (strain ATCC 26012 / BCRC 20466 / JCM 22074 / NRRL Y-7560 / DL-1)</name>
    <name type="common">Yeast</name>
    <name type="synonym">Hansenula polymorpha</name>
    <dbReference type="NCBI Taxonomy" id="871575"/>
    <lineage>
        <taxon>Eukaryota</taxon>
        <taxon>Fungi</taxon>
        <taxon>Dikarya</taxon>
        <taxon>Ascomycota</taxon>
        <taxon>Saccharomycotina</taxon>
        <taxon>Pichiomycetes</taxon>
        <taxon>Pichiales</taxon>
        <taxon>Pichiaceae</taxon>
        <taxon>Ogataea</taxon>
    </lineage>
</organism>
<dbReference type="PANTHER" id="PTHR28038:SF1">
    <property type="entry name" value="ADL329WP"/>
    <property type="match status" value="1"/>
</dbReference>
<dbReference type="EMBL" id="AEOI02000009">
    <property type="protein sequence ID" value="ESW97548.1"/>
    <property type="molecule type" value="Genomic_DNA"/>
</dbReference>
<dbReference type="KEGG" id="opa:HPODL_01645"/>
<evidence type="ECO:0000256" key="1">
    <source>
        <dbReference type="ARBA" id="ARBA00004370"/>
    </source>
</evidence>
<dbReference type="eggNOG" id="ENOG502S6JB">
    <property type="taxonomic scope" value="Eukaryota"/>
</dbReference>
<dbReference type="GO" id="GO:0045048">
    <property type="term" value="P:protein insertion into ER membrane"/>
    <property type="evidence" value="ECO:0007669"/>
    <property type="project" value="InterPro"/>
</dbReference>
<evidence type="ECO:0000313" key="6">
    <source>
        <dbReference type="Proteomes" id="UP000008673"/>
    </source>
</evidence>
<evidence type="ECO:0000313" key="5">
    <source>
        <dbReference type="EMBL" id="ESW97548.1"/>
    </source>
</evidence>
<dbReference type="InterPro" id="IPR005351">
    <property type="entry name" value="ASTER"/>
</dbReference>
<keyword evidence="6" id="KW-1185">Reference proteome</keyword>
<dbReference type="GO" id="GO:0005789">
    <property type="term" value="C:endoplasmic reticulum membrane"/>
    <property type="evidence" value="ECO:0007669"/>
    <property type="project" value="InterPro"/>
</dbReference>
<gene>
    <name evidence="5" type="ORF">HPODL_01645</name>
</gene>
<dbReference type="PANTHER" id="PTHR28038">
    <property type="entry name" value="ADL329WP"/>
    <property type="match status" value="1"/>
</dbReference>
<reference evidence="5 6" key="1">
    <citation type="journal article" date="2013" name="BMC Genomics">
        <title>Genome sequence and analysis of methylotrophic yeast Hansenula polymorpha DL1.</title>
        <authorList>
            <person name="Ravin N.V."/>
            <person name="Eldarov M.A."/>
            <person name="Kadnikov V.V."/>
            <person name="Beletsky A.V."/>
            <person name="Schneider J."/>
            <person name="Mardanova E.S."/>
            <person name="Smekalova E.M."/>
            <person name="Zvereva M.I."/>
            <person name="Dontsova O.A."/>
            <person name="Mardanov A.V."/>
            <person name="Skryabin K.G."/>
        </authorList>
    </citation>
    <scope>NUCLEOTIDE SEQUENCE [LARGE SCALE GENOMIC DNA]</scope>
    <source>
        <strain evidence="6">ATCC 26012 / BCRC 20466 / JCM 22074 / NRRL Y-7560 / DL-1</strain>
    </source>
</reference>
<comment type="caution">
    <text evidence="5">The sequence shown here is derived from an EMBL/GenBank/DDBJ whole genome shotgun (WGS) entry which is preliminary data.</text>
</comment>
<dbReference type="Proteomes" id="UP000008673">
    <property type="component" value="Unassembled WGS sequence"/>
</dbReference>
<name>W1QB35_OGAPD</name>
<sequence>MPKDVKRPELAKPYVHVPVKPRNSATGFAAQNLPMVAMFMRNKPLAWSCLLLAVQSYLNEPLIKSPDDDAQPAIFKIVFAVIGVLTSYMDLVFPNTNPQARLQKPAPTEA</sequence>
<dbReference type="OrthoDB" id="284718at2759"/>
<dbReference type="Pfam" id="PF03669">
    <property type="entry name" value="ASTER"/>
    <property type="match status" value="1"/>
</dbReference>
<comment type="subcellular location">
    <subcellularLocation>
        <location evidence="1">Membrane</location>
    </subcellularLocation>
</comment>
<dbReference type="HOGENOM" id="CLU_129456_1_1_1"/>
<dbReference type="OMA" id="RNKFIGW"/>